<dbReference type="InParanoid" id="K9UA31"/>
<proteinExistence type="predicted"/>
<keyword evidence="2" id="KW-1185">Reference proteome</keyword>
<dbReference type="KEGG" id="cthe:Chro_5763"/>
<geneLocation type="plasmid" evidence="1 2">
    <name>pCHRO.01</name>
</geneLocation>
<dbReference type="RefSeq" id="WP_015163041.1">
    <property type="nucleotide sequence ID" value="NC_019699.1"/>
</dbReference>
<organism evidence="1 2">
    <name type="scientific">Chroococcidiopsis thermalis (strain PCC 7203)</name>
    <dbReference type="NCBI Taxonomy" id="251229"/>
    <lineage>
        <taxon>Bacteria</taxon>
        <taxon>Bacillati</taxon>
        <taxon>Cyanobacteriota</taxon>
        <taxon>Cyanophyceae</taxon>
        <taxon>Chroococcidiopsidales</taxon>
        <taxon>Chroococcidiopsidaceae</taxon>
        <taxon>Chroococcidiopsis</taxon>
    </lineage>
</organism>
<dbReference type="OrthoDB" id="5917050at2"/>
<dbReference type="HOGENOM" id="CLU_1500965_0_0_3"/>
<dbReference type="AlphaFoldDB" id="K9UA31"/>
<evidence type="ECO:0000313" key="1">
    <source>
        <dbReference type="EMBL" id="AFY91104.1"/>
    </source>
</evidence>
<dbReference type="EMBL" id="CP003598">
    <property type="protein sequence ID" value="AFY91104.1"/>
    <property type="molecule type" value="Genomic_DNA"/>
</dbReference>
<reference evidence="1 2" key="1">
    <citation type="submission" date="2012-06" db="EMBL/GenBank/DDBJ databases">
        <title>Finished plasmid 1 of genome of Chroococcidiopsis thermalis PCC 7203.</title>
        <authorList>
            <consortium name="US DOE Joint Genome Institute"/>
            <person name="Gugger M."/>
            <person name="Coursin T."/>
            <person name="Rippka R."/>
            <person name="Tandeau De Marsac N."/>
            <person name="Huntemann M."/>
            <person name="Wei C.-L."/>
            <person name="Han J."/>
            <person name="Detter J.C."/>
            <person name="Han C."/>
            <person name="Tapia R."/>
            <person name="Davenport K."/>
            <person name="Daligault H."/>
            <person name="Erkkila T."/>
            <person name="Gu W."/>
            <person name="Munk A.C.C."/>
            <person name="Teshima H."/>
            <person name="Xu Y."/>
            <person name="Chain P."/>
            <person name="Chen A."/>
            <person name="Krypides N."/>
            <person name="Mavromatis K."/>
            <person name="Markowitz V."/>
            <person name="Szeto E."/>
            <person name="Ivanova N."/>
            <person name="Mikhailova N."/>
            <person name="Ovchinnikova G."/>
            <person name="Pagani I."/>
            <person name="Pati A."/>
            <person name="Goodwin L."/>
            <person name="Peters L."/>
            <person name="Pitluck S."/>
            <person name="Woyke T."/>
            <person name="Kerfeld C."/>
        </authorList>
    </citation>
    <scope>NUCLEOTIDE SEQUENCE [LARGE SCALE GENOMIC DNA]</scope>
    <source>
        <strain evidence="1 2">PCC 7203</strain>
        <plasmid evidence="1 2">pCHRO.01</plasmid>
    </source>
</reference>
<protein>
    <submittedName>
        <fullName evidence="1">Uncharacterized protein</fullName>
    </submittedName>
</protein>
<gene>
    <name evidence="1" type="ORF">Chro_5763</name>
</gene>
<dbReference type="Proteomes" id="UP000010384">
    <property type="component" value="Plasmid pCHRO.01"/>
</dbReference>
<accession>K9UA31</accession>
<evidence type="ECO:0000313" key="2">
    <source>
        <dbReference type="Proteomes" id="UP000010384"/>
    </source>
</evidence>
<keyword evidence="1" id="KW-0614">Plasmid</keyword>
<sequence>MLGKEKSIQLEQQNTNSIQLEEFYCDRPWSDVWQATLARQWLGRPSSMIQQDCGAMQWLEFWLRISDSQALTLLSHFERAGYLKRQEQSGRYPHYKVEPLYYEKIRLYLVFNRSCQRVTKEINLCVLDDSNFAIHCHRAWTSMRILCTFSLPQIVICSEIEQSIAEEFVINSIKLAIFN</sequence>
<name>K9UA31_CHRTP</name>